<gene>
    <name evidence="6" type="ORF">RM844_11500</name>
</gene>
<dbReference type="SMART" id="SM00487">
    <property type="entry name" value="DEXDc"/>
    <property type="match status" value="1"/>
</dbReference>
<dbReference type="InterPro" id="IPR018973">
    <property type="entry name" value="MZB"/>
</dbReference>
<dbReference type="GO" id="GO:0004386">
    <property type="term" value="F:helicase activity"/>
    <property type="evidence" value="ECO:0007669"/>
    <property type="project" value="UniProtKB-KW"/>
</dbReference>
<name>A0ABU2JQB1_9ACTN</name>
<keyword evidence="2" id="KW-0067">ATP-binding</keyword>
<dbReference type="Pfam" id="PF09369">
    <property type="entry name" value="MZB"/>
    <property type="match status" value="1"/>
</dbReference>
<dbReference type="EMBL" id="JAVREO010000006">
    <property type="protein sequence ID" value="MDT0266916.1"/>
    <property type="molecule type" value="Genomic_DNA"/>
</dbReference>
<feature type="domain" description="Helicase ATP-binding" evidence="4">
    <location>
        <begin position="87"/>
        <end position="273"/>
    </location>
</feature>
<dbReference type="SMART" id="SM00490">
    <property type="entry name" value="HELICc"/>
    <property type="match status" value="1"/>
</dbReference>
<evidence type="ECO:0000313" key="7">
    <source>
        <dbReference type="Proteomes" id="UP001183410"/>
    </source>
</evidence>
<dbReference type="PROSITE" id="PS51194">
    <property type="entry name" value="HELICASE_CTER"/>
    <property type="match status" value="1"/>
</dbReference>
<keyword evidence="6" id="KW-0347">Helicase</keyword>
<keyword evidence="6" id="KW-0378">Hydrolase</keyword>
<evidence type="ECO:0000313" key="6">
    <source>
        <dbReference type="EMBL" id="MDT0266916.1"/>
    </source>
</evidence>
<evidence type="ECO:0000256" key="3">
    <source>
        <dbReference type="SAM" id="MobiDB-lite"/>
    </source>
</evidence>
<dbReference type="PANTHER" id="PTHR47957:SF3">
    <property type="entry name" value="ATP-DEPENDENT HELICASE HRQ1"/>
    <property type="match status" value="1"/>
</dbReference>
<dbReference type="CDD" id="cd17923">
    <property type="entry name" value="DEXHc_Hrq1-like"/>
    <property type="match status" value="1"/>
</dbReference>
<dbReference type="Pfam" id="PF22982">
    <property type="entry name" value="WHD_HRQ1"/>
    <property type="match status" value="1"/>
</dbReference>
<dbReference type="InterPro" id="IPR001650">
    <property type="entry name" value="Helicase_C-like"/>
</dbReference>
<dbReference type="InterPro" id="IPR027417">
    <property type="entry name" value="P-loop_NTPase"/>
</dbReference>
<dbReference type="PANTHER" id="PTHR47957">
    <property type="entry name" value="ATP-DEPENDENT HELICASE HRQ1"/>
    <property type="match status" value="1"/>
</dbReference>
<dbReference type="Pfam" id="PF00271">
    <property type="entry name" value="Helicase_C"/>
    <property type="match status" value="1"/>
</dbReference>
<accession>A0ABU2JQB1</accession>
<dbReference type="InterPro" id="IPR011545">
    <property type="entry name" value="DEAD/DEAH_box_helicase_dom"/>
</dbReference>
<feature type="domain" description="Helicase C-terminal" evidence="5">
    <location>
        <begin position="310"/>
        <end position="466"/>
    </location>
</feature>
<evidence type="ECO:0000259" key="5">
    <source>
        <dbReference type="PROSITE" id="PS51194"/>
    </source>
</evidence>
<dbReference type="Gene3D" id="3.40.50.300">
    <property type="entry name" value="P-loop containing nucleotide triphosphate hydrolases"/>
    <property type="match status" value="2"/>
</dbReference>
<dbReference type="Proteomes" id="UP001183410">
    <property type="component" value="Unassembled WGS sequence"/>
</dbReference>
<dbReference type="PROSITE" id="PS51192">
    <property type="entry name" value="HELICASE_ATP_BIND_1"/>
    <property type="match status" value="1"/>
</dbReference>
<comment type="caution">
    <text evidence="6">The sequence shown here is derived from an EMBL/GenBank/DDBJ whole genome shotgun (WGS) entry which is preliminary data.</text>
</comment>
<keyword evidence="7" id="KW-1185">Reference proteome</keyword>
<dbReference type="NCBIfam" id="TIGR03817">
    <property type="entry name" value="DECH_helic"/>
    <property type="match status" value="1"/>
</dbReference>
<evidence type="ECO:0000259" key="4">
    <source>
        <dbReference type="PROSITE" id="PS51192"/>
    </source>
</evidence>
<dbReference type="InterPro" id="IPR022307">
    <property type="entry name" value="Helicase_put_actinobac"/>
</dbReference>
<evidence type="ECO:0000256" key="1">
    <source>
        <dbReference type="ARBA" id="ARBA00022741"/>
    </source>
</evidence>
<dbReference type="CDD" id="cd18797">
    <property type="entry name" value="SF2_C_Hrq"/>
    <property type="match status" value="1"/>
</dbReference>
<sequence>MTDSFLVHHYQPPPNDAEADRHGRSPEAVLARLSGRGERARRVTHTERLPGRAEVHANWPDGIRPEVLAALRAAGIERPWAHQAEAIAHAVRGESVVVATGTASGKSLTYQVPVLSALLDGAAAPNRRGATALYLAPTKALAADQWRAIRRLAGPLGTAVRPAAYDGDTPREERGWARDHANLLLSNPDMLHGGLLPAHRRWSSFLRALRYVVIDECHVYRGVFGSHVAQVLRRLRRVCALYGAEPSFLLASATTAEPGASAGRLVGLPVTEVTEDASPRGELVFALWEPPLTEARGERGAPVRRTATAETAELLSDLTGQGVRTVAFVRSRRGAELISLVAQDRLATTDRRLAGRVAAYRGGYLPEERRELERALHSGELLGLAATTALELGVDIAGLDAVLLAGFPGTRASLWQQAGRAGRRRQGALAVLIARDDPLDTYLVHHPEALFQQPVESTVLDPGNPYVLAPHLCAAAAEVPLTEADFADEPALFDQTAAELLPKLTDRGLLRRRGASWYWTRRERPADLVDIRGKGGEPVQVVESGTGRLLGTVDAAAAHSAVHEGAVHLHQGRSYVVRELDLAGSVALVEEASPPWSTSAREVTELAVLDTEVEVPWGDGRLCFGSVEVTQQVVSYLRRRLLSGEVLGETRLDLPPRTLRTRAVWWTMTEEQLADANIPPAILPGALHAAEHAAIGMLPLFATCDRWDIGGVSTALHPDTLLPTVFVHDGHPGGAGFAERAFHTAARWLAATRDAIAACECEAGCPSCIQSPKCGNGNEPLHKAGAIRVLTQLLRGRPTS</sequence>
<keyword evidence="1" id="KW-0547">Nucleotide-binding</keyword>
<dbReference type="InterPro" id="IPR055227">
    <property type="entry name" value="HRQ1_WHD"/>
</dbReference>
<reference evidence="7" key="1">
    <citation type="submission" date="2023-07" db="EMBL/GenBank/DDBJ databases">
        <title>30 novel species of actinomycetes from the DSMZ collection.</title>
        <authorList>
            <person name="Nouioui I."/>
        </authorList>
    </citation>
    <scope>NUCLEOTIDE SEQUENCE [LARGE SCALE GENOMIC DNA]</scope>
    <source>
        <strain evidence="7">DSM 44915</strain>
    </source>
</reference>
<protein>
    <submittedName>
        <fullName evidence="6">DEAD/DEAH box helicase</fullName>
    </submittedName>
</protein>
<dbReference type="Pfam" id="PF00270">
    <property type="entry name" value="DEAD"/>
    <property type="match status" value="1"/>
</dbReference>
<dbReference type="InterPro" id="IPR014001">
    <property type="entry name" value="Helicase_ATP-bd"/>
</dbReference>
<evidence type="ECO:0000256" key="2">
    <source>
        <dbReference type="ARBA" id="ARBA00022840"/>
    </source>
</evidence>
<proteinExistence type="predicted"/>
<organism evidence="6 7">
    <name type="scientific">Streptomyces chisholmiae</name>
    <dbReference type="NCBI Taxonomy" id="3075540"/>
    <lineage>
        <taxon>Bacteria</taxon>
        <taxon>Bacillati</taxon>
        <taxon>Actinomycetota</taxon>
        <taxon>Actinomycetes</taxon>
        <taxon>Kitasatosporales</taxon>
        <taxon>Streptomycetaceae</taxon>
        <taxon>Streptomyces</taxon>
    </lineage>
</organism>
<dbReference type="SUPFAM" id="SSF52540">
    <property type="entry name" value="P-loop containing nucleoside triphosphate hydrolases"/>
    <property type="match status" value="1"/>
</dbReference>
<feature type="region of interest" description="Disordered" evidence="3">
    <location>
        <begin position="1"/>
        <end position="24"/>
    </location>
</feature>